<evidence type="ECO:0000313" key="2">
    <source>
        <dbReference type="Proteomes" id="UP000218965"/>
    </source>
</evidence>
<proteinExistence type="predicted"/>
<name>A0A0U4WY54_9MICO</name>
<dbReference type="AlphaFoldDB" id="A0A0U4WY54"/>
<sequence>MTGRFRTIAPPDSTFINDADRQFIEALGPAIRRQLWLRFDTPGAATKGVVIQLDQLPAAAPPEAAANLTNVMAALVEQGNYTSVTPVLERRGGPQPTARDREWMRAVRDAAERVGLDIGLVLISHSRGVRAYAQYPDG</sequence>
<protein>
    <submittedName>
        <fullName evidence="1">Uncharacterized protein</fullName>
    </submittedName>
</protein>
<reference evidence="1 2" key="2">
    <citation type="submission" date="2016-01" db="EMBL/GenBank/DDBJ databases">
        <title>Microcella alkaliphila JAM AC0309 whole genome shotgun sequence.</title>
        <authorList>
            <person name="Kurata A."/>
            <person name="Hirose Y."/>
            <person name="Kishimoto N."/>
            <person name="Kobayashi T."/>
        </authorList>
    </citation>
    <scope>NUCLEOTIDE SEQUENCE [LARGE SCALE GENOMIC DNA]</scope>
    <source>
        <strain evidence="1 2">JAM AC0309</strain>
    </source>
</reference>
<accession>A0A0U4WY54</accession>
<evidence type="ECO:0000313" key="1">
    <source>
        <dbReference type="EMBL" id="BAU32599.1"/>
    </source>
</evidence>
<organism evidence="1 2">
    <name type="scientific">Microcella alkaliphila</name>
    <dbReference type="NCBI Taxonomy" id="279828"/>
    <lineage>
        <taxon>Bacteria</taxon>
        <taxon>Bacillati</taxon>
        <taxon>Actinomycetota</taxon>
        <taxon>Actinomycetes</taxon>
        <taxon>Micrococcales</taxon>
        <taxon>Microbacteriaceae</taxon>
        <taxon>Microcella</taxon>
    </lineage>
</organism>
<dbReference type="OrthoDB" id="5123240at2"/>
<dbReference type="RefSeq" id="WP_096421902.1">
    <property type="nucleotide sequence ID" value="NZ_AP017315.1"/>
</dbReference>
<dbReference type="Proteomes" id="UP000218965">
    <property type="component" value="Chromosome"/>
</dbReference>
<gene>
    <name evidence="1" type="ORF">MalAC0309_1751</name>
</gene>
<reference evidence="2" key="1">
    <citation type="submission" date="2015-12" db="EMBL/GenBank/DDBJ databases">
        <authorList>
            <person name="Shamseldin A."/>
            <person name="Moawad H."/>
            <person name="Abd El-Rahim W.M."/>
            <person name="Sadowsky M.J."/>
        </authorList>
    </citation>
    <scope>NUCLEOTIDE SEQUENCE [LARGE SCALE GENOMIC DNA]</scope>
    <source>
        <strain evidence="2">JAM AC0309</strain>
    </source>
</reference>
<dbReference type="EMBL" id="AP017315">
    <property type="protein sequence ID" value="BAU32599.1"/>
    <property type="molecule type" value="Genomic_DNA"/>
</dbReference>
<dbReference type="KEGG" id="malk:MalAC0309_1751"/>